<dbReference type="PANTHER" id="PTHR43877">
    <property type="entry name" value="AMINOALKYLPHOSPHONATE N-ACETYLTRANSFERASE-RELATED-RELATED"/>
    <property type="match status" value="1"/>
</dbReference>
<evidence type="ECO:0000256" key="2">
    <source>
        <dbReference type="ARBA" id="ARBA00023315"/>
    </source>
</evidence>
<dbReference type="InterPro" id="IPR016181">
    <property type="entry name" value="Acyl_CoA_acyltransferase"/>
</dbReference>
<dbReference type="SUPFAM" id="SSF55729">
    <property type="entry name" value="Acyl-CoA N-acyltransferases (Nat)"/>
    <property type="match status" value="1"/>
</dbReference>
<dbReference type="PROSITE" id="PS51186">
    <property type="entry name" value="GNAT"/>
    <property type="match status" value="1"/>
</dbReference>
<proteinExistence type="predicted"/>
<evidence type="ECO:0000313" key="5">
    <source>
        <dbReference type="Proteomes" id="UP000202440"/>
    </source>
</evidence>
<dbReference type="AlphaFoldDB" id="A0A222FK36"/>
<protein>
    <submittedName>
        <fullName evidence="4">GNAT family N-acetyltransferase</fullName>
    </submittedName>
</protein>
<keyword evidence="2" id="KW-0012">Acyltransferase</keyword>
<dbReference type="PANTHER" id="PTHR43877:SF1">
    <property type="entry name" value="ACETYLTRANSFERASE"/>
    <property type="match status" value="1"/>
</dbReference>
<gene>
    <name evidence="4" type="ORF">CHH28_10650</name>
</gene>
<dbReference type="KEGG" id="bsan:CHH28_10650"/>
<accession>A0A222FK36</accession>
<dbReference type="Pfam" id="PF00583">
    <property type="entry name" value="Acetyltransf_1"/>
    <property type="match status" value="1"/>
</dbReference>
<sequence>MFIRSAQLMDANAIATIHVDSWRSAYEGIIDKDYLQSLSVAAKEQEWRHIVQKDQVTTLVVEDEQQQILGWACFGADREQPQQGELYAIYLSPQHWHQGVGKLLMQSVVQQLMKDFDCFNVWVLSDNHAARQFYQRQGFTHIQHSKYISIGQQSLQECCYRWHA</sequence>
<evidence type="ECO:0000259" key="3">
    <source>
        <dbReference type="PROSITE" id="PS51186"/>
    </source>
</evidence>
<name>A0A222FK36_9GAMM</name>
<dbReference type="EMBL" id="CP022530">
    <property type="protein sequence ID" value="ASP39109.1"/>
    <property type="molecule type" value="Genomic_DNA"/>
</dbReference>
<dbReference type="Gene3D" id="3.40.630.30">
    <property type="match status" value="1"/>
</dbReference>
<dbReference type="InterPro" id="IPR050832">
    <property type="entry name" value="Bact_Acetyltransf"/>
</dbReference>
<keyword evidence="1 4" id="KW-0808">Transferase</keyword>
<dbReference type="RefSeq" id="WP_094060291.1">
    <property type="nucleotide sequence ID" value="NZ_CP022530.1"/>
</dbReference>
<dbReference type="CDD" id="cd04301">
    <property type="entry name" value="NAT_SF"/>
    <property type="match status" value="1"/>
</dbReference>
<evidence type="ECO:0000313" key="4">
    <source>
        <dbReference type="EMBL" id="ASP39109.1"/>
    </source>
</evidence>
<organism evidence="4 5">
    <name type="scientific">Bacterioplanes sanyensis</name>
    <dbReference type="NCBI Taxonomy" id="1249553"/>
    <lineage>
        <taxon>Bacteria</taxon>
        <taxon>Pseudomonadati</taxon>
        <taxon>Pseudomonadota</taxon>
        <taxon>Gammaproteobacteria</taxon>
        <taxon>Oceanospirillales</taxon>
        <taxon>Oceanospirillaceae</taxon>
        <taxon>Bacterioplanes</taxon>
    </lineage>
</organism>
<feature type="domain" description="N-acetyltransferase" evidence="3">
    <location>
        <begin position="1"/>
        <end position="164"/>
    </location>
</feature>
<dbReference type="Proteomes" id="UP000202440">
    <property type="component" value="Chromosome"/>
</dbReference>
<keyword evidence="5" id="KW-1185">Reference proteome</keyword>
<dbReference type="InterPro" id="IPR000182">
    <property type="entry name" value="GNAT_dom"/>
</dbReference>
<dbReference type="GO" id="GO:0016747">
    <property type="term" value="F:acyltransferase activity, transferring groups other than amino-acyl groups"/>
    <property type="evidence" value="ECO:0007669"/>
    <property type="project" value="InterPro"/>
</dbReference>
<dbReference type="OrthoDB" id="5292888at2"/>
<reference evidence="4 5" key="1">
    <citation type="submission" date="2017-07" db="EMBL/GenBank/DDBJ databases">
        <title>Annotated genome sequence of Bacterioplanes sanyensis isolated from Red Sea.</title>
        <authorList>
            <person name="Rehman Z.U."/>
        </authorList>
    </citation>
    <scope>NUCLEOTIDE SEQUENCE [LARGE SCALE GENOMIC DNA]</scope>
    <source>
        <strain evidence="4 5">NV9</strain>
    </source>
</reference>
<evidence type="ECO:0000256" key="1">
    <source>
        <dbReference type="ARBA" id="ARBA00022679"/>
    </source>
</evidence>